<keyword evidence="2" id="KW-1185">Reference proteome</keyword>
<dbReference type="Proteomes" id="UP000191901">
    <property type="component" value="Chromosome"/>
</dbReference>
<sequence length="63" mass="7171">MTTIDQFEARYREQVREILDRLQQAGLVSSQLEATMANIGQSVQQLSQEVEQFLAEQRGQSDA</sequence>
<dbReference type="RefSeq" id="WP_080806655.1">
    <property type="nucleotide sequence ID" value="NZ_CP021983.2"/>
</dbReference>
<dbReference type="KEGG" id="hhg:XM38_035170"/>
<accession>A0A1Z3HQG7</accession>
<name>A0A1Z3HQG7_9CYAN</name>
<evidence type="ECO:0000313" key="1">
    <source>
        <dbReference type="EMBL" id="ASC72559.1"/>
    </source>
</evidence>
<gene>
    <name evidence="1" type="ORF">XM38_035170</name>
</gene>
<proteinExistence type="predicted"/>
<reference evidence="1 2" key="1">
    <citation type="journal article" date="2016" name="Biochim. Biophys. Acta">
        <title>Characterization of red-shifted phycobilisomes isolated from the chlorophyll f-containing cyanobacterium Halomicronema hongdechloris.</title>
        <authorList>
            <person name="Li Y."/>
            <person name="Lin Y."/>
            <person name="Garvey C.J."/>
            <person name="Birch D."/>
            <person name="Corkery R.W."/>
            <person name="Loughlin P.C."/>
            <person name="Scheer H."/>
            <person name="Willows R.D."/>
            <person name="Chen M."/>
        </authorList>
    </citation>
    <scope>NUCLEOTIDE SEQUENCE [LARGE SCALE GENOMIC DNA]</scope>
    <source>
        <strain evidence="1 2">C2206</strain>
    </source>
</reference>
<evidence type="ECO:0000313" key="2">
    <source>
        <dbReference type="Proteomes" id="UP000191901"/>
    </source>
</evidence>
<protein>
    <submittedName>
        <fullName evidence="1">Uncharacterized protein</fullName>
    </submittedName>
</protein>
<dbReference type="EMBL" id="CP021983">
    <property type="protein sequence ID" value="ASC72559.1"/>
    <property type="molecule type" value="Genomic_DNA"/>
</dbReference>
<dbReference type="OrthoDB" id="532720at2"/>
<organism evidence="1 2">
    <name type="scientific">Halomicronema hongdechloris C2206</name>
    <dbReference type="NCBI Taxonomy" id="1641165"/>
    <lineage>
        <taxon>Bacteria</taxon>
        <taxon>Bacillati</taxon>
        <taxon>Cyanobacteriota</taxon>
        <taxon>Cyanophyceae</taxon>
        <taxon>Nodosilineales</taxon>
        <taxon>Nodosilineaceae</taxon>
        <taxon>Halomicronema</taxon>
    </lineage>
</organism>
<dbReference type="AlphaFoldDB" id="A0A1Z3HQG7"/>